<name>A0A3E0TV14_9GAMM</name>
<sequence length="67" mass="7706">MGVARVISQHNTATQLAQAKKGRHITVNTSCNHQKVRVFCMQFVRGGQRVQQRWVFEQYQGAFCLLN</sequence>
<dbReference type="EMBL" id="QUOU01000001">
    <property type="protein sequence ID" value="REL28294.1"/>
    <property type="molecule type" value="Genomic_DNA"/>
</dbReference>
<gene>
    <name evidence="1" type="ORF">DXX93_18120</name>
</gene>
<protein>
    <submittedName>
        <fullName evidence="1">Uncharacterized protein</fullName>
    </submittedName>
</protein>
<proteinExistence type="predicted"/>
<dbReference type="AlphaFoldDB" id="A0A3E0TV14"/>
<evidence type="ECO:0000313" key="1">
    <source>
        <dbReference type="EMBL" id="REL28294.1"/>
    </source>
</evidence>
<accession>A0A3E0TV14</accession>
<reference evidence="1 2" key="1">
    <citation type="submission" date="2018-08" db="EMBL/GenBank/DDBJ databases">
        <title>Thalassotalea euphylliae genome.</title>
        <authorList>
            <person name="Summers S."/>
            <person name="Rice S.A."/>
            <person name="Freckelton M.L."/>
            <person name="Nedved B.T."/>
            <person name="Hadfield M.G."/>
        </authorList>
    </citation>
    <scope>NUCLEOTIDE SEQUENCE [LARGE SCALE GENOMIC DNA]</scope>
    <source>
        <strain evidence="1 2">H1</strain>
    </source>
</reference>
<organism evidence="1 2">
    <name type="scientific">Thalassotalea euphylliae</name>
    <dbReference type="NCBI Taxonomy" id="1655234"/>
    <lineage>
        <taxon>Bacteria</taxon>
        <taxon>Pseudomonadati</taxon>
        <taxon>Pseudomonadota</taxon>
        <taxon>Gammaproteobacteria</taxon>
        <taxon>Alteromonadales</taxon>
        <taxon>Colwelliaceae</taxon>
        <taxon>Thalassotalea</taxon>
    </lineage>
</organism>
<comment type="caution">
    <text evidence="1">The sequence shown here is derived from an EMBL/GenBank/DDBJ whole genome shotgun (WGS) entry which is preliminary data.</text>
</comment>
<evidence type="ECO:0000313" key="2">
    <source>
        <dbReference type="Proteomes" id="UP000256478"/>
    </source>
</evidence>
<dbReference type="Proteomes" id="UP000256478">
    <property type="component" value="Unassembled WGS sequence"/>
</dbReference>